<organism evidence="1 2">
    <name type="scientific">Candidatus Scatomorpha merdipullorum</name>
    <dbReference type="NCBI Taxonomy" id="2840927"/>
    <lineage>
        <taxon>Bacteria</taxon>
        <taxon>Bacillati</taxon>
        <taxon>Bacillota</taxon>
        <taxon>Clostridia</taxon>
        <taxon>Eubacteriales</taxon>
        <taxon>Candidatus Scatomorpha</taxon>
    </lineage>
</organism>
<dbReference type="EMBL" id="DVJK01000207">
    <property type="protein sequence ID" value="HIS67359.1"/>
    <property type="molecule type" value="Genomic_DNA"/>
</dbReference>
<reference evidence="1" key="1">
    <citation type="submission" date="2020-10" db="EMBL/GenBank/DDBJ databases">
        <authorList>
            <person name="Gilroy R."/>
        </authorList>
    </citation>
    <scope>NUCLEOTIDE SEQUENCE</scope>
    <source>
        <strain evidence="1">ChiHjej10B9-9673</strain>
    </source>
</reference>
<evidence type="ECO:0000313" key="2">
    <source>
        <dbReference type="Proteomes" id="UP000824001"/>
    </source>
</evidence>
<accession>A0A9D1JWK9</accession>
<dbReference type="GO" id="GO:0004674">
    <property type="term" value="F:protein serine/threonine kinase activity"/>
    <property type="evidence" value="ECO:0007669"/>
    <property type="project" value="UniProtKB-KW"/>
</dbReference>
<dbReference type="Gene3D" id="3.30.200.20">
    <property type="entry name" value="Phosphorylase Kinase, domain 1"/>
    <property type="match status" value="1"/>
</dbReference>
<keyword evidence="1" id="KW-0808">Transferase</keyword>
<keyword evidence="1" id="KW-0418">Kinase</keyword>
<sequence>DVSVRIGPAQQEYEKGLRRFLQEARTLARMVKQPQIVMVHDFFEANAAYSVMYSAEA</sequence>
<dbReference type="Proteomes" id="UP000824001">
    <property type="component" value="Unassembled WGS sequence"/>
</dbReference>
<proteinExistence type="predicted"/>
<name>A0A9D1JWK9_9FIRM</name>
<protein>
    <submittedName>
        <fullName evidence="1">Serine/threonine protein kinase</fullName>
    </submittedName>
</protein>
<evidence type="ECO:0000313" key="1">
    <source>
        <dbReference type="EMBL" id="HIS67359.1"/>
    </source>
</evidence>
<feature type="non-terminal residue" evidence="1">
    <location>
        <position position="1"/>
    </location>
</feature>
<gene>
    <name evidence="1" type="ORF">IAC18_07320</name>
</gene>
<keyword evidence="1" id="KW-0723">Serine/threonine-protein kinase</keyword>
<dbReference type="AlphaFoldDB" id="A0A9D1JWK9"/>
<comment type="caution">
    <text evidence="1">The sequence shown here is derived from an EMBL/GenBank/DDBJ whole genome shotgun (WGS) entry which is preliminary data.</text>
</comment>
<reference evidence="1" key="2">
    <citation type="journal article" date="2021" name="PeerJ">
        <title>Extensive microbial diversity within the chicken gut microbiome revealed by metagenomics and culture.</title>
        <authorList>
            <person name="Gilroy R."/>
            <person name="Ravi A."/>
            <person name="Getino M."/>
            <person name="Pursley I."/>
            <person name="Horton D.L."/>
            <person name="Alikhan N.F."/>
            <person name="Baker D."/>
            <person name="Gharbi K."/>
            <person name="Hall N."/>
            <person name="Watson M."/>
            <person name="Adriaenssens E.M."/>
            <person name="Foster-Nyarko E."/>
            <person name="Jarju S."/>
            <person name="Secka A."/>
            <person name="Antonio M."/>
            <person name="Oren A."/>
            <person name="Chaudhuri R.R."/>
            <person name="La Ragione R."/>
            <person name="Hildebrand F."/>
            <person name="Pallen M.J."/>
        </authorList>
    </citation>
    <scope>NUCLEOTIDE SEQUENCE</scope>
    <source>
        <strain evidence="1">ChiHjej10B9-9673</strain>
    </source>
</reference>